<organism evidence="2 3">
    <name type="scientific">Micromonospora parva</name>
    <dbReference type="NCBI Taxonomy" id="1464048"/>
    <lineage>
        <taxon>Bacteria</taxon>
        <taxon>Bacillati</taxon>
        <taxon>Actinomycetota</taxon>
        <taxon>Actinomycetes</taxon>
        <taxon>Micromonosporales</taxon>
        <taxon>Micromonosporaceae</taxon>
        <taxon>Micromonospora</taxon>
    </lineage>
</organism>
<evidence type="ECO:0000256" key="1">
    <source>
        <dbReference type="SAM" id="MobiDB-lite"/>
    </source>
</evidence>
<sequence>MRSPARGTAMSTADPFTVAFAIGFSMPTNTVSLPAAPCTTGLPSSLPSTRALVRPSSTRRTDVTSNVPATERTVKLCCTELAPPRSRTCHCTSSVRVPPPYRKVVVTALPAKRSASRADPAFAARSLTTGPAETLVFAAVMVLPSARVRVKSPRKLIGTVAFAARLSNRVSDTVLPCTLHVLDSAALASVKLPPESDAVAAPGWTPGKTRPAASV</sequence>
<name>A0ABW6VRN6_9ACTN</name>
<feature type="region of interest" description="Disordered" evidence="1">
    <location>
        <begin position="46"/>
        <end position="66"/>
    </location>
</feature>
<protein>
    <submittedName>
        <fullName evidence="2">Uncharacterized protein</fullName>
    </submittedName>
</protein>
<gene>
    <name evidence="2" type="ORF">ACFY3B_10605</name>
</gene>
<dbReference type="Proteomes" id="UP001602287">
    <property type="component" value="Unassembled WGS sequence"/>
</dbReference>
<dbReference type="EMBL" id="JBIAZM010000003">
    <property type="protein sequence ID" value="MFF5200045.1"/>
    <property type="molecule type" value="Genomic_DNA"/>
</dbReference>
<dbReference type="RefSeq" id="WP_387219530.1">
    <property type="nucleotide sequence ID" value="NZ_JBIAZM010000003.1"/>
</dbReference>
<evidence type="ECO:0000313" key="3">
    <source>
        <dbReference type="Proteomes" id="UP001602287"/>
    </source>
</evidence>
<feature type="compositionally biased region" description="Polar residues" evidence="1">
    <location>
        <begin position="55"/>
        <end position="66"/>
    </location>
</feature>
<keyword evidence="3" id="KW-1185">Reference proteome</keyword>
<evidence type="ECO:0000313" key="2">
    <source>
        <dbReference type="EMBL" id="MFF5200045.1"/>
    </source>
</evidence>
<accession>A0ABW6VRN6</accession>
<reference evidence="2 3" key="1">
    <citation type="submission" date="2024-10" db="EMBL/GenBank/DDBJ databases">
        <title>The Natural Products Discovery Center: Release of the First 8490 Sequenced Strains for Exploring Actinobacteria Biosynthetic Diversity.</title>
        <authorList>
            <person name="Kalkreuter E."/>
            <person name="Kautsar S.A."/>
            <person name="Yang D."/>
            <person name="Bader C.D."/>
            <person name="Teijaro C.N."/>
            <person name="Fluegel L."/>
            <person name="Davis C.M."/>
            <person name="Simpson J.R."/>
            <person name="Lauterbach L."/>
            <person name="Steele A.D."/>
            <person name="Gui C."/>
            <person name="Meng S."/>
            <person name="Li G."/>
            <person name="Viehrig K."/>
            <person name="Ye F."/>
            <person name="Su P."/>
            <person name="Kiefer A.F."/>
            <person name="Nichols A."/>
            <person name="Cepeda A.J."/>
            <person name="Yan W."/>
            <person name="Fan B."/>
            <person name="Jiang Y."/>
            <person name="Adhikari A."/>
            <person name="Zheng C.-J."/>
            <person name="Schuster L."/>
            <person name="Cowan T.M."/>
            <person name="Smanski M.J."/>
            <person name="Chevrette M.G."/>
            <person name="De Carvalho L.P.S."/>
            <person name="Shen B."/>
        </authorList>
    </citation>
    <scope>NUCLEOTIDE SEQUENCE [LARGE SCALE GENOMIC DNA]</scope>
    <source>
        <strain evidence="2 3">NPDC000140</strain>
    </source>
</reference>
<comment type="caution">
    <text evidence="2">The sequence shown here is derived from an EMBL/GenBank/DDBJ whole genome shotgun (WGS) entry which is preliminary data.</text>
</comment>
<proteinExistence type="predicted"/>